<dbReference type="Proteomes" id="UP000184029">
    <property type="component" value="Unassembled WGS sequence"/>
</dbReference>
<dbReference type="NCBIfam" id="TIGR01764">
    <property type="entry name" value="excise"/>
    <property type="match status" value="1"/>
</dbReference>
<dbReference type="EMBL" id="FQUB01000068">
    <property type="protein sequence ID" value="SHF73981.1"/>
    <property type="molecule type" value="Genomic_DNA"/>
</dbReference>
<dbReference type="Gene3D" id="1.10.1660.10">
    <property type="match status" value="1"/>
</dbReference>
<evidence type="ECO:0000313" key="3">
    <source>
        <dbReference type="Proteomes" id="UP000184029"/>
    </source>
</evidence>
<sequence>MRHNTLTVQEVATYLGVHPDTIYTMVREKQIPFFRVRKRIFFSRESIDNWIAAQENSVASF</sequence>
<organism evidence="2 3">
    <name type="scientific">Heyndrickxia coagulans DSM 1 = ATCC 7050</name>
    <dbReference type="NCBI Taxonomy" id="1121088"/>
    <lineage>
        <taxon>Bacteria</taxon>
        <taxon>Bacillati</taxon>
        <taxon>Bacillota</taxon>
        <taxon>Bacilli</taxon>
        <taxon>Bacillales</taxon>
        <taxon>Bacillaceae</taxon>
        <taxon>Heyndrickxia</taxon>
    </lineage>
</organism>
<dbReference type="Pfam" id="PF12728">
    <property type="entry name" value="HTH_17"/>
    <property type="match status" value="1"/>
</dbReference>
<dbReference type="HOGENOM" id="CLU_140176_10_3_9"/>
<dbReference type="KEGG" id="bcoa:BF29_2570"/>
<protein>
    <submittedName>
        <fullName evidence="2">DNA binding domain-containing protein, excisionase family</fullName>
    </submittedName>
</protein>
<reference evidence="2 3" key="1">
    <citation type="submission" date="2016-11" db="EMBL/GenBank/DDBJ databases">
        <authorList>
            <person name="Varghese N."/>
            <person name="Submissions S."/>
        </authorList>
    </citation>
    <scope>NUCLEOTIDE SEQUENCE [LARGE SCALE GENOMIC DNA]</scope>
    <source>
        <strain evidence="2 3">DSM 1</strain>
    </source>
</reference>
<dbReference type="AlphaFoldDB" id="A0A0B5WYU3"/>
<name>A0A0B5WYU3_HEYCO</name>
<dbReference type="InterPro" id="IPR010093">
    <property type="entry name" value="SinI_DNA-bd"/>
</dbReference>
<dbReference type="InterPro" id="IPR009061">
    <property type="entry name" value="DNA-bd_dom_put_sf"/>
</dbReference>
<proteinExistence type="predicted"/>
<dbReference type="InterPro" id="IPR041657">
    <property type="entry name" value="HTH_17"/>
</dbReference>
<accession>A0A0B5WYU3</accession>
<dbReference type="SUPFAM" id="SSF46955">
    <property type="entry name" value="Putative DNA-binding domain"/>
    <property type="match status" value="1"/>
</dbReference>
<dbReference type="KEGG" id="bcoa:BF29_2494"/>
<dbReference type="GO" id="GO:0003677">
    <property type="term" value="F:DNA binding"/>
    <property type="evidence" value="ECO:0007669"/>
    <property type="project" value="InterPro"/>
</dbReference>
<comment type="caution">
    <text evidence="2">The sequence shown here is derived from an EMBL/GenBank/DDBJ whole genome shotgun (WGS) entry which is preliminary data.</text>
</comment>
<dbReference type="RefSeq" id="WP_035176495.1">
    <property type="nucleotide sequence ID" value="NZ_ALAS01000301.1"/>
</dbReference>
<gene>
    <name evidence="2" type="ORF">SAMN02745208_02589</name>
</gene>
<feature type="domain" description="Helix-turn-helix" evidence="1">
    <location>
        <begin position="6"/>
        <end position="54"/>
    </location>
</feature>
<dbReference type="GeneID" id="29813214"/>
<evidence type="ECO:0000313" key="2">
    <source>
        <dbReference type="EMBL" id="SHF73981.1"/>
    </source>
</evidence>
<evidence type="ECO:0000259" key="1">
    <source>
        <dbReference type="Pfam" id="PF12728"/>
    </source>
</evidence>